<evidence type="ECO:0000313" key="1">
    <source>
        <dbReference type="Proteomes" id="UP000046393"/>
    </source>
</evidence>
<reference evidence="2" key="1">
    <citation type="submission" date="2017-02" db="UniProtKB">
        <authorList>
            <consortium name="WormBaseParasite"/>
        </authorList>
    </citation>
    <scope>IDENTIFICATION</scope>
</reference>
<dbReference type="AlphaFoldDB" id="A0A0N5AQ95"/>
<organism evidence="1 2">
    <name type="scientific">Syphacia muris</name>
    <dbReference type="NCBI Taxonomy" id="451379"/>
    <lineage>
        <taxon>Eukaryota</taxon>
        <taxon>Metazoa</taxon>
        <taxon>Ecdysozoa</taxon>
        <taxon>Nematoda</taxon>
        <taxon>Chromadorea</taxon>
        <taxon>Rhabditida</taxon>
        <taxon>Spirurina</taxon>
        <taxon>Oxyuridomorpha</taxon>
        <taxon>Oxyuroidea</taxon>
        <taxon>Oxyuridae</taxon>
        <taxon>Syphacia</taxon>
    </lineage>
</organism>
<name>A0A0N5AQ95_9BILA</name>
<dbReference type="WBParaSite" id="SMUV_0000684901-mRNA-1">
    <property type="protein sequence ID" value="SMUV_0000684901-mRNA-1"/>
    <property type="gene ID" value="SMUV_0000684901"/>
</dbReference>
<sequence length="485" mass="55948">MEVSADALDGYVVERLKNGDYASIEKRLAFVDEKTISNAYLSIFPELFRRYIEVTDISEDSDGEKSLVNAINCITRTVDVKDRYMSVLEVYQDARSTKPLLFLCKQLNEILSPDKETDLKRDLLGELRDDILPYFLSQLRQLAKENDAGQHADILQISGLFIEVFRNSYCKSFFLLDDLLTYVLSYLPIVGKKIITVLKKYISVFDQNVDIQPKPILLSVSLHDWSLEVSFSWLIPFLVYSPIYNFNRCAPIFLETIEKSENNPNCLSHIGVSLKAIIIPLDDGCLKRELLPLYTDFIGKFLAFSVYPVMAEGLRMELLQTCREMIYKFEPVAQVLIIRRLIDLILRNKYENILEPQCIAWLLDCYRTQLGKYKCFANELGYLWADLTAIKYENMHEAVNFYAALMILAQYQALLKINKPLLRIVKQKVIDPLKSKIAEWSHLMEINKSNESQTVPYLQSMMSETCRFISLCLSDNVANQQIISA</sequence>
<protein>
    <submittedName>
        <fullName evidence="2">Negative elongation factor D</fullName>
    </submittedName>
</protein>
<dbReference type="Proteomes" id="UP000046393">
    <property type="component" value="Unplaced"/>
</dbReference>
<accession>A0A0N5AQ95</accession>
<keyword evidence="1" id="KW-1185">Reference proteome</keyword>
<proteinExistence type="predicted"/>
<evidence type="ECO:0000313" key="2">
    <source>
        <dbReference type="WBParaSite" id="SMUV_0000684901-mRNA-1"/>
    </source>
</evidence>